<dbReference type="Pfam" id="PF13193">
    <property type="entry name" value="AMP-binding_C"/>
    <property type="match status" value="1"/>
</dbReference>
<dbReference type="PATRIC" id="fig|768706.3.peg.1467"/>
<comment type="similarity">
    <text evidence="1">Belongs to the ATP-dependent AMP-binding enzyme family.</text>
</comment>
<dbReference type="SUPFAM" id="SSF56801">
    <property type="entry name" value="Acetyl-CoA synthetase-like"/>
    <property type="match status" value="1"/>
</dbReference>
<dbReference type="KEGG" id="dor:Desor_1479"/>
<feature type="domain" description="AMP-binding enzyme C-terminal" evidence="4">
    <location>
        <begin position="405"/>
        <end position="480"/>
    </location>
</feature>
<feature type="domain" description="AMP-dependent synthetase/ligase" evidence="3">
    <location>
        <begin position="9"/>
        <end position="355"/>
    </location>
</feature>
<dbReference type="PANTHER" id="PTHR43201">
    <property type="entry name" value="ACYL-COA SYNTHETASE"/>
    <property type="match status" value="1"/>
</dbReference>
<dbReference type="Proteomes" id="UP000006346">
    <property type="component" value="Chromosome"/>
</dbReference>
<dbReference type="InterPro" id="IPR042099">
    <property type="entry name" value="ANL_N_sf"/>
</dbReference>
<evidence type="ECO:0000313" key="5">
    <source>
        <dbReference type="EMBL" id="AET67136.1"/>
    </source>
</evidence>
<name>G7WAS5_DESOD</name>
<evidence type="ECO:0000259" key="4">
    <source>
        <dbReference type="Pfam" id="PF13193"/>
    </source>
</evidence>
<dbReference type="EMBL" id="CP003108">
    <property type="protein sequence ID" value="AET67136.1"/>
    <property type="molecule type" value="Genomic_DNA"/>
</dbReference>
<dbReference type="Gene3D" id="3.40.50.12780">
    <property type="entry name" value="N-terminal domain of ligase-like"/>
    <property type="match status" value="1"/>
</dbReference>
<evidence type="ECO:0000313" key="6">
    <source>
        <dbReference type="Proteomes" id="UP000006346"/>
    </source>
</evidence>
<dbReference type="STRING" id="768706.Desor_1479"/>
<dbReference type="Pfam" id="PF00501">
    <property type="entry name" value="AMP-binding"/>
    <property type="match status" value="1"/>
</dbReference>
<dbReference type="PANTHER" id="PTHR43201:SF5">
    <property type="entry name" value="MEDIUM-CHAIN ACYL-COA LIGASE ACSF2, MITOCHONDRIAL"/>
    <property type="match status" value="1"/>
</dbReference>
<dbReference type="RefSeq" id="WP_014183955.1">
    <property type="nucleotide sequence ID" value="NC_016584.1"/>
</dbReference>
<keyword evidence="2 5" id="KW-0436">Ligase</keyword>
<dbReference type="GO" id="GO:0031956">
    <property type="term" value="F:medium-chain fatty acid-CoA ligase activity"/>
    <property type="evidence" value="ECO:0007669"/>
    <property type="project" value="TreeGrafter"/>
</dbReference>
<evidence type="ECO:0000259" key="3">
    <source>
        <dbReference type="Pfam" id="PF00501"/>
    </source>
</evidence>
<dbReference type="OrthoDB" id="9778383at2"/>
<reference evidence="5 6" key="2">
    <citation type="journal article" date="2012" name="J. Bacteriol.">
        <title>Complete genome sequences of Desulfosporosinus orientis DSM765T, Desulfosporosinus youngiae DSM17734T, Desulfosporosinus meridiei DSM13257T, and Desulfosporosinus acidiphilus DSM22704T.</title>
        <authorList>
            <person name="Pester M."/>
            <person name="Brambilla E."/>
            <person name="Alazard D."/>
            <person name="Rattei T."/>
            <person name="Weinmaier T."/>
            <person name="Han J."/>
            <person name="Lucas S."/>
            <person name="Lapidus A."/>
            <person name="Cheng J.F."/>
            <person name="Goodwin L."/>
            <person name="Pitluck S."/>
            <person name="Peters L."/>
            <person name="Ovchinnikova G."/>
            <person name="Teshima H."/>
            <person name="Detter J.C."/>
            <person name="Han C.S."/>
            <person name="Tapia R."/>
            <person name="Land M.L."/>
            <person name="Hauser L."/>
            <person name="Kyrpides N.C."/>
            <person name="Ivanova N.N."/>
            <person name="Pagani I."/>
            <person name="Huntmann M."/>
            <person name="Wei C.L."/>
            <person name="Davenport K.W."/>
            <person name="Daligault H."/>
            <person name="Chain P.S."/>
            <person name="Chen A."/>
            <person name="Mavromatis K."/>
            <person name="Markowitz V."/>
            <person name="Szeto E."/>
            <person name="Mikhailova N."/>
            <person name="Pati A."/>
            <person name="Wagner M."/>
            <person name="Woyke T."/>
            <person name="Ollivier B."/>
            <person name="Klenk H.P."/>
            <person name="Spring S."/>
            <person name="Loy A."/>
        </authorList>
    </citation>
    <scope>NUCLEOTIDE SEQUENCE [LARGE SCALE GENOMIC DNA]</scope>
    <source>
        <strain evidence="6">ATCC 19365 / DSM 765 / NCIMB 8382 / VKM B-1628</strain>
    </source>
</reference>
<keyword evidence="6" id="KW-1185">Reference proteome</keyword>
<evidence type="ECO:0000256" key="2">
    <source>
        <dbReference type="ARBA" id="ARBA00022598"/>
    </source>
</evidence>
<evidence type="ECO:0000256" key="1">
    <source>
        <dbReference type="ARBA" id="ARBA00006432"/>
    </source>
</evidence>
<dbReference type="HOGENOM" id="CLU_000022_59_0_9"/>
<proteinExistence type="inferred from homology"/>
<dbReference type="Gene3D" id="3.30.300.30">
    <property type="match status" value="1"/>
</dbReference>
<reference evidence="6" key="1">
    <citation type="submission" date="2011-11" db="EMBL/GenBank/DDBJ databases">
        <title>Complete sequence of Desulfosporosinus orientis DSM 765.</title>
        <authorList>
            <person name="Lucas S."/>
            <person name="Han J."/>
            <person name="Lapidus A."/>
            <person name="Cheng J.-F."/>
            <person name="Goodwin L."/>
            <person name="Pitluck S."/>
            <person name="Peters L."/>
            <person name="Ovchinnikova G."/>
            <person name="Teshima H."/>
            <person name="Detter J.C."/>
            <person name="Han C."/>
            <person name="Tapia R."/>
            <person name="Land M."/>
            <person name="Hauser L."/>
            <person name="Kyrpides N."/>
            <person name="Ivanova N."/>
            <person name="Pagani I."/>
            <person name="Pester M."/>
            <person name="Spring S."/>
            <person name="Ollivier B."/>
            <person name="Rattei T."/>
            <person name="Klenk H.-P."/>
            <person name="Wagner M."/>
            <person name="Loy A."/>
            <person name="Woyke T."/>
        </authorList>
    </citation>
    <scope>NUCLEOTIDE SEQUENCE [LARGE SCALE GENOMIC DNA]</scope>
    <source>
        <strain evidence="6">ATCC 19365 / DSM 765 / NCIMB 8382 / VKM B-1628</strain>
    </source>
</reference>
<dbReference type="eggNOG" id="COG0318">
    <property type="taxonomic scope" value="Bacteria"/>
</dbReference>
<dbReference type="GO" id="GO:0006631">
    <property type="term" value="P:fatty acid metabolic process"/>
    <property type="evidence" value="ECO:0007669"/>
    <property type="project" value="TreeGrafter"/>
</dbReference>
<dbReference type="InterPro" id="IPR020845">
    <property type="entry name" value="AMP-binding_CS"/>
</dbReference>
<organism evidence="5 6">
    <name type="scientific">Desulfosporosinus orientis (strain ATCC 19365 / DSM 765 / NCIMB 8382 / VKM B-1628 / Singapore I)</name>
    <name type="common">Desulfotomaculum orientis</name>
    <dbReference type="NCBI Taxonomy" id="768706"/>
    <lineage>
        <taxon>Bacteria</taxon>
        <taxon>Bacillati</taxon>
        <taxon>Bacillota</taxon>
        <taxon>Clostridia</taxon>
        <taxon>Eubacteriales</taxon>
        <taxon>Desulfitobacteriaceae</taxon>
        <taxon>Desulfosporosinus</taxon>
    </lineage>
</organism>
<sequence length="492" mass="53854">MDTLWRVIERNARNFPNQTALRYPPQNLTLTWQSLHSQALGLASTIQSLEIGIERIALLSPNKPEFVLGFLAAMVLDKAIVPINIRLSVREISNILTDGVISVLLYEESMALMAQELEQLGFTIINITTESAAGEDISSPHCDGTKAAEILYTSGTTGKPKGVMLSHQAILAAAKIMAYEAEIYAADNCLILMPLTHSAPLNLFLWGAFWAGASVTLGDFTPQTLLDYAAQEKTTHFFGAPVVYQLVSMIPNLGDWDLSIMKVWVYGGASVGAEAIVHWQTVLPGKWMGVYGLTEAGPNGTALRPQEHGGKTGSIGRRGTANTEIRVVRADNTDTDPDEAGEIILRSESLMAGYLNNPAATREALHSGWLYTGDIARRDKDGYIWILDRKKDMIITGGVNVYPKEIEDILSTHPAILELAVIGIPHKDWGESILAKLVLNPGETITLTDLKNYCRDKLADYKIPHCLSIVDSLPRNASGKILKHVLRAEYNP</sequence>
<dbReference type="InterPro" id="IPR025110">
    <property type="entry name" value="AMP-bd_C"/>
</dbReference>
<dbReference type="AlphaFoldDB" id="G7WAS5"/>
<dbReference type="InterPro" id="IPR045851">
    <property type="entry name" value="AMP-bd_C_sf"/>
</dbReference>
<dbReference type="InterPro" id="IPR000873">
    <property type="entry name" value="AMP-dep_synth/lig_dom"/>
</dbReference>
<accession>G7WAS5</accession>
<protein>
    <submittedName>
        <fullName evidence="5">Acyl-CoA synthetase (AMP-forming)/AMP-acid ligase II</fullName>
    </submittedName>
</protein>
<dbReference type="FunFam" id="3.30.300.30:FF:000008">
    <property type="entry name" value="2,3-dihydroxybenzoate-AMP ligase"/>
    <property type="match status" value="1"/>
</dbReference>
<dbReference type="PROSITE" id="PS00455">
    <property type="entry name" value="AMP_BINDING"/>
    <property type="match status" value="1"/>
</dbReference>
<gene>
    <name evidence="5" type="ordered locus">Desor_1479</name>
</gene>